<feature type="transmembrane region" description="Helical" evidence="1">
    <location>
        <begin position="56"/>
        <end position="82"/>
    </location>
</feature>
<feature type="transmembrane region" description="Helical" evidence="1">
    <location>
        <begin position="176"/>
        <end position="194"/>
    </location>
</feature>
<accession>A0A101EMU2</accession>
<dbReference type="Proteomes" id="UP000053911">
    <property type="component" value="Unassembled WGS sequence"/>
</dbReference>
<feature type="transmembrane region" description="Helical" evidence="1">
    <location>
        <begin position="21"/>
        <end position="36"/>
    </location>
</feature>
<dbReference type="EMBL" id="LGFD01000006">
    <property type="protein sequence ID" value="KUK18247.1"/>
    <property type="molecule type" value="Genomic_DNA"/>
</dbReference>
<dbReference type="RefSeq" id="WP_283217320.1">
    <property type="nucleotide sequence ID" value="NZ_LGFD01000006.1"/>
</dbReference>
<dbReference type="AlphaFoldDB" id="A0A101EMU2"/>
<dbReference type="PANTHER" id="PTHR43471:SF10">
    <property type="entry name" value="SLL1107 PROTEIN"/>
    <property type="match status" value="1"/>
</dbReference>
<organism evidence="2 3">
    <name type="scientific">Thermococcus sibiricus</name>
    <dbReference type="NCBI Taxonomy" id="172049"/>
    <lineage>
        <taxon>Archaea</taxon>
        <taxon>Methanobacteriati</taxon>
        <taxon>Methanobacteriota</taxon>
        <taxon>Thermococci</taxon>
        <taxon>Thermococcales</taxon>
        <taxon>Thermococcaceae</taxon>
        <taxon>Thermococcus</taxon>
    </lineage>
</organism>
<name>A0A101EMU2_9EURY</name>
<proteinExistence type="predicted"/>
<keyword evidence="1" id="KW-1133">Transmembrane helix</keyword>
<dbReference type="PANTHER" id="PTHR43471">
    <property type="entry name" value="ABC TRANSPORTER PERMEASE"/>
    <property type="match status" value="1"/>
</dbReference>
<keyword evidence="1" id="KW-0812">Transmembrane</keyword>
<dbReference type="GO" id="GO:0005886">
    <property type="term" value="C:plasma membrane"/>
    <property type="evidence" value="ECO:0007669"/>
    <property type="project" value="UniProtKB-SubCell"/>
</dbReference>
<keyword evidence="1" id="KW-0472">Membrane</keyword>
<evidence type="ECO:0000313" key="2">
    <source>
        <dbReference type="EMBL" id="KUK18247.1"/>
    </source>
</evidence>
<dbReference type="Pfam" id="PF12679">
    <property type="entry name" value="ABC2_membrane_2"/>
    <property type="match status" value="1"/>
</dbReference>
<sequence>MISVLYQNEVYRLLKSRRFKVMLVLMLLPVVIYFFTHEEITEYSAKALKISFQINISQFLINFWASVIGQLIVIIIMSDLLASEIDRGTIRLLLAKPIKKSEIVFGKFFSGITTVSLIFGIPYFVMEIYMVLLYKSGFEGFTATFDDFLYVLGVTILVLGSLGAVSMLLSVILSRPLYASLASFGLVFTAQFILPQLPFFDNPERFNLSYQIGVLLKRGFTLHTGLDTYKGDATMSALFFLSVILLSLTFTLLGLYRKEYEG</sequence>
<dbReference type="GO" id="GO:0140359">
    <property type="term" value="F:ABC-type transporter activity"/>
    <property type="evidence" value="ECO:0007669"/>
    <property type="project" value="InterPro"/>
</dbReference>
<feature type="transmembrane region" description="Helical" evidence="1">
    <location>
        <begin position="237"/>
        <end position="256"/>
    </location>
</feature>
<feature type="transmembrane region" description="Helical" evidence="1">
    <location>
        <begin position="148"/>
        <end position="169"/>
    </location>
</feature>
<comment type="caution">
    <text evidence="2">The sequence shown here is derived from an EMBL/GenBank/DDBJ whole genome shotgun (WGS) entry which is preliminary data.</text>
</comment>
<feature type="transmembrane region" description="Helical" evidence="1">
    <location>
        <begin position="103"/>
        <end position="125"/>
    </location>
</feature>
<evidence type="ECO:0000313" key="3">
    <source>
        <dbReference type="Proteomes" id="UP000053911"/>
    </source>
</evidence>
<gene>
    <name evidence="2" type="ORF">XD54_0495</name>
</gene>
<reference evidence="3" key="1">
    <citation type="journal article" date="2015" name="MBio">
        <title>Genome-Resolved Metagenomic Analysis Reveals Roles for Candidate Phyla and Other Microbial Community Members in Biogeochemical Transformations in Oil Reservoirs.</title>
        <authorList>
            <person name="Hu P."/>
            <person name="Tom L."/>
            <person name="Singh A."/>
            <person name="Thomas B.C."/>
            <person name="Baker B.J."/>
            <person name="Piceno Y.M."/>
            <person name="Andersen G.L."/>
            <person name="Banfield J.F."/>
        </authorList>
    </citation>
    <scope>NUCLEOTIDE SEQUENCE [LARGE SCALE GENOMIC DNA]</scope>
</reference>
<protein>
    <recommendedName>
        <fullName evidence="4">ABC transporter permease</fullName>
    </recommendedName>
</protein>
<dbReference type="PATRIC" id="fig|172049.5.peg.1157"/>
<evidence type="ECO:0008006" key="4">
    <source>
        <dbReference type="Google" id="ProtNLM"/>
    </source>
</evidence>
<evidence type="ECO:0000256" key="1">
    <source>
        <dbReference type="SAM" id="Phobius"/>
    </source>
</evidence>